<reference evidence="2 3" key="1">
    <citation type="submission" date="2018-03" db="EMBL/GenBank/DDBJ databases">
        <title>Draft genome sequence of Rohu Carp (Labeo rohita).</title>
        <authorList>
            <person name="Das P."/>
            <person name="Kushwaha B."/>
            <person name="Joshi C.G."/>
            <person name="Kumar D."/>
            <person name="Nagpure N.S."/>
            <person name="Sahoo L."/>
            <person name="Das S.P."/>
            <person name="Bit A."/>
            <person name="Patnaik S."/>
            <person name="Meher P.K."/>
            <person name="Jayasankar P."/>
            <person name="Koringa P.G."/>
            <person name="Patel N.V."/>
            <person name="Hinsu A.T."/>
            <person name="Kumar R."/>
            <person name="Pandey M."/>
            <person name="Agarwal S."/>
            <person name="Srivastava S."/>
            <person name="Singh M."/>
            <person name="Iquebal M.A."/>
            <person name="Jaiswal S."/>
            <person name="Angadi U.B."/>
            <person name="Kumar N."/>
            <person name="Raza M."/>
            <person name="Shah T.M."/>
            <person name="Rai A."/>
            <person name="Jena J.K."/>
        </authorList>
    </citation>
    <scope>NUCLEOTIDE SEQUENCE [LARGE SCALE GENOMIC DNA]</scope>
    <source>
        <strain evidence="2">DASCIFA01</strain>
        <tissue evidence="2">Testis</tissue>
    </source>
</reference>
<dbReference type="AlphaFoldDB" id="A0A498LPU1"/>
<evidence type="ECO:0000256" key="1">
    <source>
        <dbReference type="SAM" id="MobiDB-lite"/>
    </source>
</evidence>
<protein>
    <submittedName>
        <fullName evidence="2">Uncharacterized protein</fullName>
    </submittedName>
</protein>
<dbReference type="EMBL" id="QBIY01013345">
    <property type="protein sequence ID" value="RXN07537.1"/>
    <property type="molecule type" value="Genomic_DNA"/>
</dbReference>
<sequence length="123" mass="13241">MGRGRLSGRYRVREVFGSSASLFCHRPFALCLKRSGRLTHAPQPPATAGQGDGCLPQANGSERRGGNNLRLPVRPPPPPKTSLRLIQHPASLFFTSKSDFFSSSEKDAGSHGVSFAPKARGKL</sequence>
<dbReference type="Proteomes" id="UP000290572">
    <property type="component" value="Unassembled WGS sequence"/>
</dbReference>
<name>A0A498LPU1_LABRO</name>
<proteinExistence type="predicted"/>
<gene>
    <name evidence="2" type="ORF">ROHU_032229</name>
</gene>
<accession>A0A498LPU1</accession>
<comment type="caution">
    <text evidence="2">The sequence shown here is derived from an EMBL/GenBank/DDBJ whole genome shotgun (WGS) entry which is preliminary data.</text>
</comment>
<evidence type="ECO:0000313" key="2">
    <source>
        <dbReference type="EMBL" id="RXN07537.1"/>
    </source>
</evidence>
<evidence type="ECO:0000313" key="3">
    <source>
        <dbReference type="Proteomes" id="UP000290572"/>
    </source>
</evidence>
<feature type="region of interest" description="Disordered" evidence="1">
    <location>
        <begin position="101"/>
        <end position="123"/>
    </location>
</feature>
<organism evidence="2 3">
    <name type="scientific">Labeo rohita</name>
    <name type="common">Indian major carp</name>
    <name type="synonym">Cyprinus rohita</name>
    <dbReference type="NCBI Taxonomy" id="84645"/>
    <lineage>
        <taxon>Eukaryota</taxon>
        <taxon>Metazoa</taxon>
        <taxon>Chordata</taxon>
        <taxon>Craniata</taxon>
        <taxon>Vertebrata</taxon>
        <taxon>Euteleostomi</taxon>
        <taxon>Actinopterygii</taxon>
        <taxon>Neopterygii</taxon>
        <taxon>Teleostei</taxon>
        <taxon>Ostariophysi</taxon>
        <taxon>Cypriniformes</taxon>
        <taxon>Cyprinidae</taxon>
        <taxon>Labeoninae</taxon>
        <taxon>Labeonini</taxon>
        <taxon>Labeo</taxon>
    </lineage>
</organism>
<keyword evidence="3" id="KW-1185">Reference proteome</keyword>
<feature type="region of interest" description="Disordered" evidence="1">
    <location>
        <begin position="39"/>
        <end position="83"/>
    </location>
</feature>